<proteinExistence type="inferred from homology"/>
<comment type="cofactor">
    <cofactor evidence="1">
        <name>Mg(2+)</name>
        <dbReference type="ChEBI" id="CHEBI:18420"/>
    </cofactor>
</comment>
<dbReference type="SUPFAM" id="SSF55811">
    <property type="entry name" value="Nudix"/>
    <property type="match status" value="1"/>
</dbReference>
<gene>
    <name evidence="5" type="ORF">DLM86_24695</name>
</gene>
<dbReference type="PANTHER" id="PTHR43046:SF16">
    <property type="entry name" value="ADP-RIBOSE PYROPHOSPHATASE YJHB-RELATED"/>
    <property type="match status" value="1"/>
</dbReference>
<sequence length="167" mass="18324">MSSIRVQVSCIAVRDGQIAMIKKLNPAYKTYGLYIPPGGHVERFETIEQACAREMREETGLDVADLETVGAITFLNEEYDYHAVCFLLLAHQVSGTLATTEPDKQTAHWVALDGIGSNGMVPGYHRDFLAHLFAGRGFMNGRVEWRQPGGPAEWTIVRSASANAPTA</sequence>
<dbReference type="Proteomes" id="UP000247476">
    <property type="component" value="Unassembled WGS sequence"/>
</dbReference>
<dbReference type="PROSITE" id="PS51462">
    <property type="entry name" value="NUDIX"/>
    <property type="match status" value="1"/>
</dbReference>
<accession>A0A2V5KCJ0</accession>
<protein>
    <recommendedName>
        <fullName evidence="4">Nudix hydrolase domain-containing protein</fullName>
    </recommendedName>
</protein>
<dbReference type="Gene3D" id="3.90.79.10">
    <property type="entry name" value="Nucleoside Triphosphate Pyrophosphohydrolase"/>
    <property type="match status" value="1"/>
</dbReference>
<evidence type="ECO:0000313" key="6">
    <source>
        <dbReference type="Proteomes" id="UP000247476"/>
    </source>
</evidence>
<dbReference type="RefSeq" id="WP_110842731.1">
    <property type="nucleotide sequence ID" value="NZ_QJVJ01000012.1"/>
</dbReference>
<reference evidence="5 6" key="1">
    <citation type="submission" date="2018-05" db="EMBL/GenBank/DDBJ databases">
        <title>Paenibacillus flagellatus sp. nov., isolated from selenium mineral soil.</title>
        <authorList>
            <person name="Dai X."/>
        </authorList>
    </citation>
    <scope>NUCLEOTIDE SEQUENCE [LARGE SCALE GENOMIC DNA]</scope>
    <source>
        <strain evidence="5 6">DXL2</strain>
    </source>
</reference>
<organism evidence="5 6">
    <name type="scientific">Paenibacillus flagellatus</name>
    <dbReference type="NCBI Taxonomy" id="2211139"/>
    <lineage>
        <taxon>Bacteria</taxon>
        <taxon>Bacillati</taxon>
        <taxon>Bacillota</taxon>
        <taxon>Bacilli</taxon>
        <taxon>Bacillales</taxon>
        <taxon>Paenibacillaceae</taxon>
        <taxon>Paenibacillus</taxon>
    </lineage>
</organism>
<dbReference type="EMBL" id="QJVJ01000012">
    <property type="protein sequence ID" value="PYI51610.1"/>
    <property type="molecule type" value="Genomic_DNA"/>
</dbReference>
<comment type="caution">
    <text evidence="5">The sequence shown here is derived from an EMBL/GenBank/DDBJ whole genome shotgun (WGS) entry which is preliminary data.</text>
</comment>
<evidence type="ECO:0000259" key="4">
    <source>
        <dbReference type="PROSITE" id="PS51462"/>
    </source>
</evidence>
<dbReference type="InterPro" id="IPR015797">
    <property type="entry name" value="NUDIX_hydrolase-like_dom_sf"/>
</dbReference>
<comment type="similarity">
    <text evidence="3">Belongs to the Nudix hydrolase family.</text>
</comment>
<dbReference type="InterPro" id="IPR020476">
    <property type="entry name" value="Nudix_hydrolase"/>
</dbReference>
<keyword evidence="2 3" id="KW-0378">Hydrolase</keyword>
<evidence type="ECO:0000256" key="3">
    <source>
        <dbReference type="RuleBase" id="RU003476"/>
    </source>
</evidence>
<keyword evidence="6" id="KW-1185">Reference proteome</keyword>
<dbReference type="PANTHER" id="PTHR43046">
    <property type="entry name" value="GDP-MANNOSE MANNOSYL HYDROLASE"/>
    <property type="match status" value="1"/>
</dbReference>
<dbReference type="PROSITE" id="PS00893">
    <property type="entry name" value="NUDIX_BOX"/>
    <property type="match status" value="1"/>
</dbReference>
<dbReference type="GO" id="GO:0016787">
    <property type="term" value="F:hydrolase activity"/>
    <property type="evidence" value="ECO:0007669"/>
    <property type="project" value="UniProtKB-KW"/>
</dbReference>
<dbReference type="AlphaFoldDB" id="A0A2V5KCJ0"/>
<name>A0A2V5KCJ0_9BACL</name>
<evidence type="ECO:0000256" key="1">
    <source>
        <dbReference type="ARBA" id="ARBA00001946"/>
    </source>
</evidence>
<dbReference type="PRINTS" id="PR00502">
    <property type="entry name" value="NUDIXFAMILY"/>
</dbReference>
<feature type="domain" description="Nudix hydrolase" evidence="4">
    <location>
        <begin position="3"/>
        <end position="134"/>
    </location>
</feature>
<evidence type="ECO:0000313" key="5">
    <source>
        <dbReference type="EMBL" id="PYI51610.1"/>
    </source>
</evidence>
<dbReference type="InterPro" id="IPR020084">
    <property type="entry name" value="NUDIX_hydrolase_CS"/>
</dbReference>
<dbReference type="OrthoDB" id="9800077at2"/>
<evidence type="ECO:0000256" key="2">
    <source>
        <dbReference type="ARBA" id="ARBA00022801"/>
    </source>
</evidence>
<dbReference type="Pfam" id="PF00293">
    <property type="entry name" value="NUDIX"/>
    <property type="match status" value="1"/>
</dbReference>
<dbReference type="InterPro" id="IPR000086">
    <property type="entry name" value="NUDIX_hydrolase_dom"/>
</dbReference>